<dbReference type="SMART" id="SM00422">
    <property type="entry name" value="HTH_MERR"/>
    <property type="match status" value="1"/>
</dbReference>
<dbReference type="PROSITE" id="PS00552">
    <property type="entry name" value="HTH_MERR_1"/>
    <property type="match status" value="1"/>
</dbReference>
<gene>
    <name evidence="3" type="ORF">LX83_002155</name>
</gene>
<dbReference type="PROSITE" id="PS50937">
    <property type="entry name" value="HTH_MERR_2"/>
    <property type="match status" value="1"/>
</dbReference>
<reference evidence="3" key="1">
    <citation type="submission" date="2022-06" db="EMBL/GenBank/DDBJ databases">
        <title>Genomic Encyclopedia of Archaeal and Bacterial Type Strains, Phase II (KMG-II): from individual species to whole genera.</title>
        <authorList>
            <person name="Goeker M."/>
        </authorList>
    </citation>
    <scope>NUCLEOTIDE SEQUENCE</scope>
    <source>
        <strain evidence="3">DSM 43935</strain>
    </source>
</reference>
<dbReference type="GO" id="GO:0003677">
    <property type="term" value="F:DNA binding"/>
    <property type="evidence" value="ECO:0007669"/>
    <property type="project" value="UniProtKB-KW"/>
</dbReference>
<dbReference type="InterPro" id="IPR009061">
    <property type="entry name" value="DNA-bd_dom_put_sf"/>
</dbReference>
<keyword evidence="4" id="KW-1185">Reference proteome</keyword>
<dbReference type="PANTHER" id="PTHR30204">
    <property type="entry name" value="REDOX-CYCLING DRUG-SENSING TRANSCRIPTIONAL ACTIVATOR SOXR"/>
    <property type="match status" value="1"/>
</dbReference>
<accession>A0AAE3KEG4</accession>
<dbReference type="InterPro" id="IPR047057">
    <property type="entry name" value="MerR_fam"/>
</dbReference>
<dbReference type="PRINTS" id="PR00040">
    <property type="entry name" value="HTHMERR"/>
</dbReference>
<dbReference type="GO" id="GO:0003700">
    <property type="term" value="F:DNA-binding transcription factor activity"/>
    <property type="evidence" value="ECO:0007669"/>
    <property type="project" value="InterPro"/>
</dbReference>
<comment type="caution">
    <text evidence="3">The sequence shown here is derived from an EMBL/GenBank/DDBJ whole genome shotgun (WGS) entry which is preliminary data.</text>
</comment>
<dbReference type="SUPFAM" id="SSF46955">
    <property type="entry name" value="Putative DNA-binding domain"/>
    <property type="match status" value="1"/>
</dbReference>
<evidence type="ECO:0000313" key="3">
    <source>
        <dbReference type="EMBL" id="MCP2165306.1"/>
    </source>
</evidence>
<proteinExistence type="predicted"/>
<evidence type="ECO:0000313" key="4">
    <source>
        <dbReference type="Proteomes" id="UP001206128"/>
    </source>
</evidence>
<dbReference type="PANTHER" id="PTHR30204:SF93">
    <property type="entry name" value="HTH MERR-TYPE DOMAIN-CONTAINING PROTEIN"/>
    <property type="match status" value="1"/>
</dbReference>
<organism evidence="3 4">
    <name type="scientific">Goodfellowiella coeruleoviolacea</name>
    <dbReference type="NCBI Taxonomy" id="334858"/>
    <lineage>
        <taxon>Bacteria</taxon>
        <taxon>Bacillati</taxon>
        <taxon>Actinomycetota</taxon>
        <taxon>Actinomycetes</taxon>
        <taxon>Pseudonocardiales</taxon>
        <taxon>Pseudonocardiaceae</taxon>
        <taxon>Goodfellowiella</taxon>
    </lineage>
</organism>
<sequence>MRIGELARRTSVSTRLLRYYEKQGLLVSTRRSNGYREYAEDAPMIVEQIRGLLAAGLTTDVIRELLPCAEGRGPRLNSCPDLVATLQQALRGMQDRIDHLTRNRDALLRFLDAAGAEPARTPSR</sequence>
<dbReference type="Proteomes" id="UP001206128">
    <property type="component" value="Unassembled WGS sequence"/>
</dbReference>
<evidence type="ECO:0000259" key="2">
    <source>
        <dbReference type="PROSITE" id="PS50937"/>
    </source>
</evidence>
<dbReference type="CDD" id="cd01282">
    <property type="entry name" value="HTH_MerR-like_sg3"/>
    <property type="match status" value="1"/>
</dbReference>
<name>A0AAE3KEG4_9PSEU</name>
<dbReference type="Pfam" id="PF13411">
    <property type="entry name" value="MerR_1"/>
    <property type="match status" value="1"/>
</dbReference>
<feature type="domain" description="HTH merR-type" evidence="2">
    <location>
        <begin position="1"/>
        <end position="68"/>
    </location>
</feature>
<dbReference type="EMBL" id="JAMTCK010000004">
    <property type="protein sequence ID" value="MCP2165306.1"/>
    <property type="molecule type" value="Genomic_DNA"/>
</dbReference>
<keyword evidence="1 3" id="KW-0238">DNA-binding</keyword>
<dbReference type="Gene3D" id="1.10.1660.10">
    <property type="match status" value="1"/>
</dbReference>
<evidence type="ECO:0000256" key="1">
    <source>
        <dbReference type="ARBA" id="ARBA00023125"/>
    </source>
</evidence>
<dbReference type="InterPro" id="IPR000551">
    <property type="entry name" value="MerR-type_HTH_dom"/>
</dbReference>
<dbReference type="AlphaFoldDB" id="A0AAE3KEG4"/>
<dbReference type="RefSeq" id="WP_253769937.1">
    <property type="nucleotide sequence ID" value="NZ_JAMTCK010000004.1"/>
</dbReference>
<protein>
    <submittedName>
        <fullName evidence="3">DNA-binding transcriptional regulator, MerR family</fullName>
    </submittedName>
</protein>